<dbReference type="Pfam" id="PF01614">
    <property type="entry name" value="IclR_C"/>
    <property type="match status" value="1"/>
</dbReference>
<keyword evidence="1" id="KW-0805">Transcription regulation</keyword>
<gene>
    <name evidence="6" type="ORF">EBB45_18350</name>
</gene>
<dbReference type="SUPFAM" id="SSF55781">
    <property type="entry name" value="GAF domain-like"/>
    <property type="match status" value="1"/>
</dbReference>
<proteinExistence type="predicted"/>
<dbReference type="CDD" id="cd00090">
    <property type="entry name" value="HTH_ARSR"/>
    <property type="match status" value="1"/>
</dbReference>
<evidence type="ECO:0000259" key="4">
    <source>
        <dbReference type="PROSITE" id="PS51077"/>
    </source>
</evidence>
<dbReference type="InterPro" id="IPR014757">
    <property type="entry name" value="Tscrpt_reg_IclR_C"/>
</dbReference>
<dbReference type="SUPFAM" id="SSF46785">
    <property type="entry name" value="Winged helix' DNA-binding domain"/>
    <property type="match status" value="1"/>
</dbReference>
<evidence type="ECO:0000313" key="7">
    <source>
        <dbReference type="Proteomes" id="UP000274033"/>
    </source>
</evidence>
<keyword evidence="7" id="KW-1185">Reference proteome</keyword>
<feature type="domain" description="HTH iclR-type" evidence="4">
    <location>
        <begin position="1"/>
        <end position="65"/>
    </location>
</feature>
<dbReference type="SMART" id="SM00346">
    <property type="entry name" value="HTH_ICLR"/>
    <property type="match status" value="1"/>
</dbReference>
<dbReference type="GO" id="GO:0003677">
    <property type="term" value="F:DNA binding"/>
    <property type="evidence" value="ECO:0007669"/>
    <property type="project" value="UniProtKB-KW"/>
</dbReference>
<feature type="domain" description="IclR-ED" evidence="5">
    <location>
        <begin position="66"/>
        <end position="243"/>
    </location>
</feature>
<dbReference type="PANTHER" id="PTHR30136:SF24">
    <property type="entry name" value="HTH-TYPE TRANSCRIPTIONAL REPRESSOR ALLR"/>
    <property type="match status" value="1"/>
</dbReference>
<dbReference type="GO" id="GO:0003700">
    <property type="term" value="F:DNA-binding transcription factor activity"/>
    <property type="evidence" value="ECO:0007669"/>
    <property type="project" value="TreeGrafter"/>
</dbReference>
<dbReference type="PROSITE" id="PS51078">
    <property type="entry name" value="ICLR_ED"/>
    <property type="match status" value="1"/>
</dbReference>
<dbReference type="InterPro" id="IPR036390">
    <property type="entry name" value="WH_DNA-bd_sf"/>
</dbReference>
<evidence type="ECO:0000313" key="6">
    <source>
        <dbReference type="EMBL" id="RQW72314.1"/>
    </source>
</evidence>
<keyword evidence="3" id="KW-0804">Transcription</keyword>
<dbReference type="InterPro" id="IPR029016">
    <property type="entry name" value="GAF-like_dom_sf"/>
</dbReference>
<sequence>MQSIDRAMNIIKVLASKSNENWLSITELSKECELPVSTIHRLLKSLEEHDLIQQDLRTKEYGLGSIWLEYGLQMYDSIDITSQIKVEMEELMRQVNESIYFNKPMGMESLIIERIDSPDNPIRFFDKIGSRIPMNIGAANKTMLAYMPYRETENIVNTLIPENDRPGFWATLHQVKTNGYAISRGERTEGTVAVAAPILNRSGEVEGAVSIGCVSFNIKEERLEFLIEKVINTGKRISKNLGYNG</sequence>
<keyword evidence="2" id="KW-0238">DNA-binding</keyword>
<accession>A0A3N9U6S4</accession>
<evidence type="ECO:0000256" key="2">
    <source>
        <dbReference type="ARBA" id="ARBA00023125"/>
    </source>
</evidence>
<dbReference type="Pfam" id="PF09339">
    <property type="entry name" value="HTH_IclR"/>
    <property type="match status" value="1"/>
</dbReference>
<dbReference type="InterPro" id="IPR050707">
    <property type="entry name" value="HTH_MetabolicPath_Reg"/>
</dbReference>
<dbReference type="PROSITE" id="PS51077">
    <property type="entry name" value="HTH_ICLR"/>
    <property type="match status" value="1"/>
</dbReference>
<organism evidence="6 7">
    <name type="scientific">Lysinibacillus composti</name>
    <dbReference type="NCBI Taxonomy" id="720633"/>
    <lineage>
        <taxon>Bacteria</taxon>
        <taxon>Bacillati</taxon>
        <taxon>Bacillota</taxon>
        <taxon>Bacilli</taxon>
        <taxon>Bacillales</taxon>
        <taxon>Bacillaceae</taxon>
        <taxon>Lysinibacillus</taxon>
    </lineage>
</organism>
<dbReference type="InterPro" id="IPR036388">
    <property type="entry name" value="WH-like_DNA-bd_sf"/>
</dbReference>
<evidence type="ECO:0000256" key="1">
    <source>
        <dbReference type="ARBA" id="ARBA00023015"/>
    </source>
</evidence>
<reference evidence="6 7" key="1">
    <citation type="journal article" date="2013" name="J. Microbiol.">
        <title>Lysinibacillus chungkukjangi sp. nov., isolated from Chungkukjang, Korean fermented soybean food.</title>
        <authorList>
            <person name="Kim S.J."/>
            <person name="Jang Y.H."/>
            <person name="Hamada M."/>
            <person name="Ahn J.H."/>
            <person name="Weon H.Y."/>
            <person name="Suzuki K."/>
            <person name="Whang K.S."/>
            <person name="Kwon S.W."/>
        </authorList>
    </citation>
    <scope>NUCLEOTIDE SEQUENCE [LARGE SCALE GENOMIC DNA]</scope>
    <source>
        <strain evidence="6 7">MCCC 1A12701</strain>
    </source>
</reference>
<dbReference type="GO" id="GO:0045892">
    <property type="term" value="P:negative regulation of DNA-templated transcription"/>
    <property type="evidence" value="ECO:0007669"/>
    <property type="project" value="TreeGrafter"/>
</dbReference>
<protein>
    <submittedName>
        <fullName evidence="6">IclR family transcriptional regulator</fullName>
    </submittedName>
</protein>
<comment type="caution">
    <text evidence="6">The sequence shown here is derived from an EMBL/GenBank/DDBJ whole genome shotgun (WGS) entry which is preliminary data.</text>
</comment>
<dbReference type="RefSeq" id="WP_124766797.1">
    <property type="nucleotide sequence ID" value="NZ_JAFBDY010000029.1"/>
</dbReference>
<dbReference type="OrthoDB" id="9791752at2"/>
<dbReference type="Proteomes" id="UP000274033">
    <property type="component" value="Unassembled WGS sequence"/>
</dbReference>
<dbReference type="EMBL" id="RRCT01000028">
    <property type="protein sequence ID" value="RQW72314.1"/>
    <property type="molecule type" value="Genomic_DNA"/>
</dbReference>
<evidence type="ECO:0000259" key="5">
    <source>
        <dbReference type="PROSITE" id="PS51078"/>
    </source>
</evidence>
<dbReference type="InterPro" id="IPR011991">
    <property type="entry name" value="ArsR-like_HTH"/>
</dbReference>
<name>A0A3N9U6S4_9BACI</name>
<dbReference type="Gene3D" id="1.10.10.10">
    <property type="entry name" value="Winged helix-like DNA-binding domain superfamily/Winged helix DNA-binding domain"/>
    <property type="match status" value="1"/>
</dbReference>
<evidence type="ECO:0000256" key="3">
    <source>
        <dbReference type="ARBA" id="ARBA00023163"/>
    </source>
</evidence>
<dbReference type="Gene3D" id="3.30.450.40">
    <property type="match status" value="1"/>
</dbReference>
<dbReference type="AlphaFoldDB" id="A0A3N9U6S4"/>
<dbReference type="InterPro" id="IPR005471">
    <property type="entry name" value="Tscrpt_reg_IclR_N"/>
</dbReference>
<dbReference type="PANTHER" id="PTHR30136">
    <property type="entry name" value="HELIX-TURN-HELIX TRANSCRIPTIONAL REGULATOR, ICLR FAMILY"/>
    <property type="match status" value="1"/>
</dbReference>